<evidence type="ECO:0000259" key="7">
    <source>
        <dbReference type="Pfam" id="PF01979"/>
    </source>
</evidence>
<evidence type="ECO:0000256" key="2">
    <source>
        <dbReference type="ARBA" id="ARBA00010286"/>
    </source>
</evidence>
<comment type="pathway">
    <text evidence="6">Pyrimidine metabolism; UMP biosynthesis via de novo pathway; (S)-dihydroorotate from bicarbonate: step 3/3.</text>
</comment>
<evidence type="ECO:0000256" key="5">
    <source>
        <dbReference type="ARBA" id="ARBA00022975"/>
    </source>
</evidence>
<feature type="binding site" evidence="6">
    <location>
        <position position="94"/>
    </location>
    <ligand>
        <name>substrate</name>
    </ligand>
</feature>
<dbReference type="NCBIfam" id="TIGR00857">
    <property type="entry name" value="pyrC_multi"/>
    <property type="match status" value="1"/>
</dbReference>
<gene>
    <name evidence="6" type="primary">pyrC</name>
    <name evidence="8" type="ORF">SY1_07890</name>
</gene>
<dbReference type="GO" id="GO:0006145">
    <property type="term" value="P:purine nucleobase catabolic process"/>
    <property type="evidence" value="ECO:0007669"/>
    <property type="project" value="TreeGrafter"/>
</dbReference>
<comment type="cofactor">
    <cofactor evidence="6">
        <name>Zn(2+)</name>
        <dbReference type="ChEBI" id="CHEBI:29105"/>
    </cofactor>
    <text evidence="6">Binds 2 Zn(2+) ions per subunit.</text>
</comment>
<evidence type="ECO:0000256" key="3">
    <source>
        <dbReference type="ARBA" id="ARBA00022723"/>
    </source>
</evidence>
<dbReference type="GO" id="GO:0005737">
    <property type="term" value="C:cytoplasm"/>
    <property type="evidence" value="ECO:0007669"/>
    <property type="project" value="TreeGrafter"/>
</dbReference>
<dbReference type="InterPro" id="IPR006680">
    <property type="entry name" value="Amidohydro-rel"/>
</dbReference>
<feature type="binding site" evidence="6">
    <location>
        <position position="62"/>
    </location>
    <ligand>
        <name>Zn(2+)</name>
        <dbReference type="ChEBI" id="CHEBI:29105"/>
        <label>1</label>
    </ligand>
</feature>
<dbReference type="CDD" id="cd01317">
    <property type="entry name" value="DHOase_IIa"/>
    <property type="match status" value="1"/>
</dbReference>
<dbReference type="EMBL" id="FP929056">
    <property type="protein sequence ID" value="CBL28107.1"/>
    <property type="molecule type" value="Genomic_DNA"/>
</dbReference>
<dbReference type="InterPro" id="IPR011059">
    <property type="entry name" value="Metal-dep_hydrolase_composite"/>
</dbReference>
<sequence>MILIQNGRVIDPKSGLDEVLDVIVQDGRIAGMGKYARGGEFTEVIDAEGCTVAPGLVDTHVHFRDPGLTYKEDVATGAASAAAGGYTTVICMANTKPPLDDAEALKDLRRRESDLPIHVLNTACVTRGMKGQELTDMDALKAAGAIGFTDDGLPIKDVKLMMRAMERARELGVPISLHEEDPDLIGSPGINQGRISKEVGVPGAPAVAEETLMARDCLLALHTGARVNIQHLSSGVSVEVLRLMKRLGADVWAEVTPQHFSLNEEIVLEKGTLAKVNPPIRTEEDRYQLIRGLKEGVIDIIATDHAPHASEEKAQDLLHAPSGMIGLETALALGITNLVRKGHLTLLELLEKMTARPAELYGLSCGSLREGGDADLVVFDERESWTVGSRFFSKSSNSPFTGMTLYGRVKHTLCGGRVVYTDGKDVR</sequence>
<dbReference type="InterPro" id="IPR050138">
    <property type="entry name" value="DHOase/Allantoinase_Hydrolase"/>
</dbReference>
<dbReference type="EC" id="3.5.2.3" evidence="6"/>
<dbReference type="GO" id="GO:0004151">
    <property type="term" value="F:dihydroorotase activity"/>
    <property type="evidence" value="ECO:0007669"/>
    <property type="project" value="UniProtKB-UniRule"/>
</dbReference>
<evidence type="ECO:0000256" key="1">
    <source>
        <dbReference type="ARBA" id="ARBA00002368"/>
    </source>
</evidence>
<name>A0AB94IWH5_9BACT</name>
<dbReference type="Gene3D" id="3.20.20.140">
    <property type="entry name" value="Metal-dependent hydrolases"/>
    <property type="match status" value="1"/>
</dbReference>
<feature type="binding site" evidence="6">
    <location>
        <position position="277"/>
    </location>
    <ligand>
        <name>substrate</name>
    </ligand>
</feature>
<dbReference type="InterPro" id="IPR002195">
    <property type="entry name" value="Dihydroorotase_CS"/>
</dbReference>
<dbReference type="NCBIfam" id="NF006839">
    <property type="entry name" value="PRK09357.1-4"/>
    <property type="match status" value="1"/>
</dbReference>
<accession>A0AB94IWH5</accession>
<dbReference type="RefSeq" id="WP_015556254.1">
    <property type="nucleotide sequence ID" value="NC_021038.1"/>
</dbReference>
<dbReference type="SUPFAM" id="SSF51556">
    <property type="entry name" value="Metallo-dependent hydrolases"/>
    <property type="match status" value="1"/>
</dbReference>
<feature type="domain" description="Amidohydrolase-related" evidence="7">
    <location>
        <begin position="51"/>
        <end position="419"/>
    </location>
</feature>
<reference evidence="8 9" key="2">
    <citation type="submission" date="2010-03" db="EMBL/GenBank/DDBJ databases">
        <authorList>
            <person name="Pajon A."/>
        </authorList>
    </citation>
    <scope>NUCLEOTIDE SEQUENCE [LARGE SCALE GENOMIC DNA]</scope>
    <source>
        <strain evidence="8 9">SGP1</strain>
    </source>
</reference>
<keyword evidence="3 6" id="KW-0479">Metal-binding</keyword>
<dbReference type="HAMAP" id="MF_00220_B">
    <property type="entry name" value="PyrC_classI_B"/>
    <property type="match status" value="1"/>
</dbReference>
<dbReference type="AlphaFoldDB" id="A0AB94IWH5"/>
<feature type="binding site" evidence="6">
    <location>
        <position position="308"/>
    </location>
    <ligand>
        <name>substrate</name>
    </ligand>
</feature>
<feature type="binding site" evidence="6">
    <location>
        <position position="151"/>
    </location>
    <ligand>
        <name>Zn(2+)</name>
        <dbReference type="ChEBI" id="CHEBI:29105"/>
        <label>2</label>
    </ligand>
</feature>
<dbReference type="GO" id="GO:0008270">
    <property type="term" value="F:zinc ion binding"/>
    <property type="evidence" value="ECO:0007669"/>
    <property type="project" value="UniProtKB-UniRule"/>
</dbReference>
<dbReference type="PANTHER" id="PTHR43668:SF2">
    <property type="entry name" value="ALLANTOINASE"/>
    <property type="match status" value="1"/>
</dbReference>
<dbReference type="Proteomes" id="UP000008957">
    <property type="component" value="Chromosome"/>
</dbReference>
<feature type="binding site" evidence="6">
    <location>
        <position position="231"/>
    </location>
    <ligand>
        <name>Zn(2+)</name>
        <dbReference type="ChEBI" id="CHEBI:29105"/>
        <label>2</label>
    </ligand>
</feature>
<reference evidence="9" key="1">
    <citation type="submission" date="2010-03" db="EMBL/GenBank/DDBJ databases">
        <title>The genome sequence of Synergistetes sp. SGP1.</title>
        <authorList>
            <consortium name="metaHIT consortium -- http://www.metahit.eu/"/>
            <person name="Pajon A."/>
            <person name="Turner K."/>
            <person name="Parkhill J."/>
            <person name="Wade W."/>
            <person name="Vartoukian S."/>
        </authorList>
    </citation>
    <scope>NUCLEOTIDE SEQUENCE [LARGE SCALE GENOMIC DNA]</scope>
    <source>
        <strain evidence="9">SGP1</strain>
    </source>
</reference>
<feature type="binding site" evidence="6">
    <location>
        <position position="178"/>
    </location>
    <ligand>
        <name>Zn(2+)</name>
        <dbReference type="ChEBI" id="CHEBI:29105"/>
        <label>2</label>
    </ligand>
</feature>
<dbReference type="KEGG" id="sbr:SY1_07890"/>
<comment type="catalytic activity">
    <reaction evidence="6">
        <text>(S)-dihydroorotate + H2O = N-carbamoyl-L-aspartate + H(+)</text>
        <dbReference type="Rhea" id="RHEA:24296"/>
        <dbReference type="ChEBI" id="CHEBI:15377"/>
        <dbReference type="ChEBI" id="CHEBI:15378"/>
        <dbReference type="ChEBI" id="CHEBI:30864"/>
        <dbReference type="ChEBI" id="CHEBI:32814"/>
        <dbReference type="EC" id="3.5.2.3"/>
    </reaction>
</comment>
<comment type="similarity">
    <text evidence="2 6">Belongs to the metallo-dependent hydrolases superfamily. DHOase family. Class I DHOase subfamily.</text>
</comment>
<dbReference type="SUPFAM" id="SSF51338">
    <property type="entry name" value="Composite domain of metallo-dependent hydrolases"/>
    <property type="match status" value="1"/>
</dbReference>
<feature type="binding site" evidence="6">
    <location>
        <begin position="62"/>
        <end position="64"/>
    </location>
    <ligand>
        <name>substrate</name>
    </ligand>
</feature>
<feature type="binding site" evidence="6">
    <location>
        <position position="151"/>
    </location>
    <ligand>
        <name>Zn(2+)</name>
        <dbReference type="ChEBI" id="CHEBI:29105"/>
        <label>1</label>
    </ligand>
</feature>
<keyword evidence="5 6" id="KW-0665">Pyrimidine biosynthesis</keyword>
<feature type="binding site" evidence="6">
    <location>
        <position position="304"/>
    </location>
    <ligand>
        <name>Zn(2+)</name>
        <dbReference type="ChEBI" id="CHEBI:29105"/>
        <label>1</label>
    </ligand>
</feature>
<dbReference type="InterPro" id="IPR004722">
    <property type="entry name" value="DHOase"/>
</dbReference>
<dbReference type="Gene3D" id="2.30.40.10">
    <property type="entry name" value="Urease, subunit C, domain 1"/>
    <property type="match status" value="1"/>
</dbReference>
<comment type="function">
    <text evidence="1 6">Catalyzes the reversible cyclization of carbamoyl aspartate to dihydroorotate.</text>
</comment>
<comment type="caution">
    <text evidence="6">Lacks conserved residue(s) required for the propagation of feature annotation.</text>
</comment>
<organism evidence="8 9">
    <name type="scientific">Fretibacterium fastidiosum</name>
    <dbReference type="NCBI Taxonomy" id="651822"/>
    <lineage>
        <taxon>Bacteria</taxon>
        <taxon>Thermotogati</taxon>
        <taxon>Synergistota</taxon>
        <taxon>Synergistia</taxon>
        <taxon>Synergistales</taxon>
        <taxon>Aminobacteriaceae</taxon>
        <taxon>Fretibacterium</taxon>
    </lineage>
</organism>
<dbReference type="GO" id="GO:0044205">
    <property type="term" value="P:'de novo' UMP biosynthetic process"/>
    <property type="evidence" value="ECO:0007669"/>
    <property type="project" value="UniProtKB-UniRule"/>
</dbReference>
<evidence type="ECO:0000313" key="9">
    <source>
        <dbReference type="Proteomes" id="UP000008957"/>
    </source>
</evidence>
<keyword evidence="4 6" id="KW-0378">Hydrolase</keyword>
<proteinExistence type="inferred from homology"/>
<evidence type="ECO:0000256" key="6">
    <source>
        <dbReference type="HAMAP-Rule" id="MF_00220"/>
    </source>
</evidence>
<keyword evidence="9" id="KW-1185">Reference proteome</keyword>
<dbReference type="PANTHER" id="PTHR43668">
    <property type="entry name" value="ALLANTOINASE"/>
    <property type="match status" value="1"/>
</dbReference>
<evidence type="ECO:0000313" key="8">
    <source>
        <dbReference type="EMBL" id="CBL28107.1"/>
    </source>
</evidence>
<dbReference type="InterPro" id="IPR032466">
    <property type="entry name" value="Metal_Hydrolase"/>
</dbReference>
<evidence type="ECO:0000256" key="4">
    <source>
        <dbReference type="ARBA" id="ARBA00022801"/>
    </source>
</evidence>
<protein>
    <recommendedName>
        <fullName evidence="6">Dihydroorotase</fullName>
        <shortName evidence="6">DHOase</shortName>
        <ecNumber evidence="6">3.5.2.3</ecNumber>
    </recommendedName>
</protein>
<dbReference type="Pfam" id="PF01979">
    <property type="entry name" value="Amidohydro_1"/>
    <property type="match status" value="1"/>
</dbReference>
<dbReference type="GO" id="GO:0004038">
    <property type="term" value="F:allantoinase activity"/>
    <property type="evidence" value="ECO:0007669"/>
    <property type="project" value="TreeGrafter"/>
</dbReference>
<keyword evidence="6" id="KW-0862">Zinc</keyword>
<dbReference type="PROSITE" id="PS00483">
    <property type="entry name" value="DIHYDROOROTASE_2"/>
    <property type="match status" value="1"/>
</dbReference>
<feature type="active site" evidence="6">
    <location>
        <position position="304"/>
    </location>
</feature>
<feature type="binding site" evidence="6">
    <location>
        <position position="60"/>
    </location>
    <ligand>
        <name>Zn(2+)</name>
        <dbReference type="ChEBI" id="CHEBI:29105"/>
        <label>1</label>
    </ligand>
</feature>